<feature type="transmembrane region" description="Helical" evidence="10">
    <location>
        <begin position="30"/>
        <end position="54"/>
    </location>
</feature>
<evidence type="ECO:0000256" key="2">
    <source>
        <dbReference type="ARBA" id="ARBA00022475"/>
    </source>
</evidence>
<evidence type="ECO:0000256" key="5">
    <source>
        <dbReference type="ARBA" id="ARBA00023040"/>
    </source>
</evidence>
<reference evidence="12" key="2">
    <citation type="submission" date="2025-09" db="UniProtKB">
        <authorList>
            <consortium name="Ensembl"/>
        </authorList>
    </citation>
    <scope>IDENTIFICATION</scope>
</reference>
<evidence type="ECO:0000256" key="7">
    <source>
        <dbReference type="ARBA" id="ARBA00023170"/>
    </source>
</evidence>
<feature type="domain" description="G-protein coupled receptors family 1 profile" evidence="11">
    <location>
        <begin position="46"/>
        <end position="171"/>
    </location>
</feature>
<accession>A0A3Q2QXL6</accession>
<dbReference type="InterPro" id="IPR050569">
    <property type="entry name" value="TAAR"/>
</dbReference>
<protein>
    <recommendedName>
        <fullName evidence="11">G-protein coupled receptors family 1 profile domain-containing protein</fullName>
    </recommendedName>
</protein>
<name>A0A3Q2QXL6_FUNHE</name>
<keyword evidence="2" id="KW-1003">Cell membrane</keyword>
<evidence type="ECO:0000256" key="10">
    <source>
        <dbReference type="SAM" id="Phobius"/>
    </source>
</evidence>
<dbReference type="Gene3D" id="1.20.1070.10">
    <property type="entry name" value="Rhodopsin 7-helix transmembrane proteins"/>
    <property type="match status" value="1"/>
</dbReference>
<evidence type="ECO:0000313" key="12">
    <source>
        <dbReference type="Ensembl" id="ENSFHEP00000032811.1"/>
    </source>
</evidence>
<keyword evidence="13" id="KW-1185">Reference proteome</keyword>
<dbReference type="PRINTS" id="PR00237">
    <property type="entry name" value="GPCRRHODOPSN"/>
</dbReference>
<dbReference type="PROSITE" id="PS50262">
    <property type="entry name" value="G_PROTEIN_RECEP_F1_2"/>
    <property type="match status" value="1"/>
</dbReference>
<organism evidence="12 13">
    <name type="scientific">Fundulus heteroclitus</name>
    <name type="common">Killifish</name>
    <name type="synonym">Mummichog</name>
    <dbReference type="NCBI Taxonomy" id="8078"/>
    <lineage>
        <taxon>Eukaryota</taxon>
        <taxon>Metazoa</taxon>
        <taxon>Chordata</taxon>
        <taxon>Craniata</taxon>
        <taxon>Vertebrata</taxon>
        <taxon>Euteleostomi</taxon>
        <taxon>Actinopterygii</taxon>
        <taxon>Neopterygii</taxon>
        <taxon>Teleostei</taxon>
        <taxon>Neoteleostei</taxon>
        <taxon>Acanthomorphata</taxon>
        <taxon>Ovalentaria</taxon>
        <taxon>Atherinomorphae</taxon>
        <taxon>Cyprinodontiformes</taxon>
        <taxon>Fundulidae</taxon>
        <taxon>Fundulus</taxon>
    </lineage>
</organism>
<comment type="similarity">
    <text evidence="9">Belongs to the G-protein coupled receptor 1 family.</text>
</comment>
<keyword evidence="7 9" id="KW-0675">Receptor</keyword>
<proteinExistence type="inferred from homology"/>
<feature type="transmembrane region" description="Helical" evidence="10">
    <location>
        <begin position="94"/>
        <end position="112"/>
    </location>
</feature>
<evidence type="ECO:0000256" key="6">
    <source>
        <dbReference type="ARBA" id="ARBA00023136"/>
    </source>
</evidence>
<keyword evidence="3 9" id="KW-0812">Transmembrane</keyword>
<dbReference type="PANTHER" id="PTHR24249:SF381">
    <property type="entry name" value="TRACE AMINE ASSOCIATED RECEPTOR 19P-RELATED"/>
    <property type="match status" value="1"/>
</dbReference>
<dbReference type="GO" id="GO:0001594">
    <property type="term" value="F:trace-amine receptor activity"/>
    <property type="evidence" value="ECO:0007669"/>
    <property type="project" value="TreeGrafter"/>
</dbReference>
<dbReference type="Ensembl" id="ENSFHET00000026527.1">
    <property type="protein sequence ID" value="ENSFHEP00000032811.1"/>
    <property type="gene ID" value="ENSFHEG00000019508.1"/>
</dbReference>
<keyword evidence="5 9" id="KW-0297">G-protein coupled receptor</keyword>
<evidence type="ECO:0000259" key="11">
    <source>
        <dbReference type="PROSITE" id="PS50262"/>
    </source>
</evidence>
<dbReference type="InterPro" id="IPR017452">
    <property type="entry name" value="GPCR_Rhodpsn_7TM"/>
</dbReference>
<dbReference type="Proteomes" id="UP000265000">
    <property type="component" value="Unplaced"/>
</dbReference>
<keyword evidence="8 9" id="KW-0807">Transducer</keyword>
<reference evidence="12" key="1">
    <citation type="submission" date="2025-08" db="UniProtKB">
        <authorList>
            <consortium name="Ensembl"/>
        </authorList>
    </citation>
    <scope>IDENTIFICATION</scope>
</reference>
<evidence type="ECO:0000256" key="9">
    <source>
        <dbReference type="RuleBase" id="RU000688"/>
    </source>
</evidence>
<dbReference type="InterPro" id="IPR000276">
    <property type="entry name" value="GPCR_Rhodpsn"/>
</dbReference>
<dbReference type="SUPFAM" id="SSF81321">
    <property type="entry name" value="Family A G protein-coupled receptor-like"/>
    <property type="match status" value="1"/>
</dbReference>
<dbReference type="GO" id="GO:0005886">
    <property type="term" value="C:plasma membrane"/>
    <property type="evidence" value="ECO:0007669"/>
    <property type="project" value="UniProtKB-SubCell"/>
</dbReference>
<dbReference type="AlphaFoldDB" id="A0A3Q2QXL6"/>
<dbReference type="PANTHER" id="PTHR24249">
    <property type="entry name" value="HISTAMINE RECEPTOR-RELATED G-PROTEIN COUPLED RECEPTOR"/>
    <property type="match status" value="1"/>
</dbReference>
<dbReference type="GeneTree" id="ENSGT01050000244823"/>
<evidence type="ECO:0000256" key="1">
    <source>
        <dbReference type="ARBA" id="ARBA00004651"/>
    </source>
</evidence>
<keyword evidence="6 10" id="KW-0472">Membrane</keyword>
<sequence>MEIQYRAELCFPHLLNSSCKKPTLQWSEAVLLNTVLSFISLITVVLNLLVIISVSHFRQLHTPTNILLLSLAVSDFLVGLLLMPFEIYRNTTCWFLGDIICVSYLYLIVHIVNASTGNVILISIDRYIAICDPLHYPTRVSTAKAKCSVSVVFKVEVASYLHLCFLCKYIY</sequence>
<feature type="transmembrane region" description="Helical" evidence="10">
    <location>
        <begin position="66"/>
        <end position="88"/>
    </location>
</feature>
<evidence type="ECO:0000256" key="4">
    <source>
        <dbReference type="ARBA" id="ARBA00022989"/>
    </source>
</evidence>
<evidence type="ECO:0000313" key="13">
    <source>
        <dbReference type="Proteomes" id="UP000265000"/>
    </source>
</evidence>
<comment type="subcellular location">
    <subcellularLocation>
        <location evidence="1">Cell membrane</location>
        <topology evidence="1">Multi-pass membrane protein</topology>
    </subcellularLocation>
</comment>
<evidence type="ECO:0000256" key="8">
    <source>
        <dbReference type="ARBA" id="ARBA00023224"/>
    </source>
</evidence>
<dbReference type="PROSITE" id="PS00237">
    <property type="entry name" value="G_PROTEIN_RECEP_F1_1"/>
    <property type="match status" value="1"/>
</dbReference>
<dbReference type="Pfam" id="PF00001">
    <property type="entry name" value="7tm_1"/>
    <property type="match status" value="1"/>
</dbReference>
<evidence type="ECO:0000256" key="3">
    <source>
        <dbReference type="ARBA" id="ARBA00022692"/>
    </source>
</evidence>
<keyword evidence="4 10" id="KW-1133">Transmembrane helix</keyword>